<evidence type="ECO:0000313" key="1">
    <source>
        <dbReference type="EMBL" id="TDL21713.1"/>
    </source>
</evidence>
<dbReference type="Proteomes" id="UP000294933">
    <property type="component" value="Unassembled WGS sequence"/>
</dbReference>
<proteinExistence type="predicted"/>
<evidence type="ECO:0000313" key="2">
    <source>
        <dbReference type="Proteomes" id="UP000294933"/>
    </source>
</evidence>
<reference evidence="1 2" key="1">
    <citation type="submission" date="2018-06" db="EMBL/GenBank/DDBJ databases">
        <title>A transcriptomic atlas of mushroom development highlights an independent origin of complex multicellularity.</title>
        <authorList>
            <consortium name="DOE Joint Genome Institute"/>
            <person name="Krizsan K."/>
            <person name="Almasi E."/>
            <person name="Merenyi Z."/>
            <person name="Sahu N."/>
            <person name="Viragh M."/>
            <person name="Koszo T."/>
            <person name="Mondo S."/>
            <person name="Kiss B."/>
            <person name="Balint B."/>
            <person name="Kues U."/>
            <person name="Barry K."/>
            <person name="Hegedus J.C."/>
            <person name="Henrissat B."/>
            <person name="Johnson J."/>
            <person name="Lipzen A."/>
            <person name="Ohm R."/>
            <person name="Nagy I."/>
            <person name="Pangilinan J."/>
            <person name="Yan J."/>
            <person name="Xiong Y."/>
            <person name="Grigoriev I.V."/>
            <person name="Hibbett D.S."/>
            <person name="Nagy L.G."/>
        </authorList>
    </citation>
    <scope>NUCLEOTIDE SEQUENCE [LARGE SCALE GENOMIC DNA]</scope>
    <source>
        <strain evidence="1 2">SZMC22713</strain>
    </source>
</reference>
<name>A0A4Y7Q236_9AGAM</name>
<protein>
    <submittedName>
        <fullName evidence="1">Uncharacterized protein</fullName>
    </submittedName>
</protein>
<keyword evidence="2" id="KW-1185">Reference proteome</keyword>
<sequence>MSSDVGTSGVLADLCRGYMHHPTVSADILDNILRSVSRTFRNCLLLDICRCRTTLPNSGTCTLFAILWRYSKLALFIGGFLGRIGSATSRHQRFRTDATAAAITAAFIHSDFDTH</sequence>
<gene>
    <name evidence="1" type="ORF">BD410DRAFT_287974</name>
</gene>
<dbReference type="VEuPathDB" id="FungiDB:BD410DRAFT_287974"/>
<organism evidence="1 2">
    <name type="scientific">Rickenella mellea</name>
    <dbReference type="NCBI Taxonomy" id="50990"/>
    <lineage>
        <taxon>Eukaryota</taxon>
        <taxon>Fungi</taxon>
        <taxon>Dikarya</taxon>
        <taxon>Basidiomycota</taxon>
        <taxon>Agaricomycotina</taxon>
        <taxon>Agaricomycetes</taxon>
        <taxon>Hymenochaetales</taxon>
        <taxon>Rickenellaceae</taxon>
        <taxon>Rickenella</taxon>
    </lineage>
</organism>
<dbReference type="EMBL" id="ML170179">
    <property type="protein sequence ID" value="TDL21713.1"/>
    <property type="molecule type" value="Genomic_DNA"/>
</dbReference>
<dbReference type="AlphaFoldDB" id="A0A4Y7Q236"/>
<accession>A0A4Y7Q236</accession>